<proteinExistence type="predicted"/>
<evidence type="ECO:0000256" key="5">
    <source>
        <dbReference type="ARBA" id="ARBA00022777"/>
    </source>
</evidence>
<evidence type="ECO:0000259" key="11">
    <source>
        <dbReference type="PROSITE" id="PS50011"/>
    </source>
</evidence>
<dbReference type="Gene3D" id="1.10.510.10">
    <property type="entry name" value="Transferase(Phosphotransferase) domain 1"/>
    <property type="match status" value="1"/>
</dbReference>
<comment type="subcellular location">
    <subcellularLocation>
        <location evidence="1">Membrane</location>
        <topology evidence="1">Multi-pass membrane protein</topology>
    </subcellularLocation>
</comment>
<dbReference type="Pfam" id="PF00069">
    <property type="entry name" value="Pkinase"/>
    <property type="match status" value="1"/>
</dbReference>
<dbReference type="SUPFAM" id="SSF56112">
    <property type="entry name" value="Protein kinase-like (PK-like)"/>
    <property type="match status" value="1"/>
</dbReference>
<dbReference type="PANTHER" id="PTHR48011:SF6">
    <property type="entry name" value="PROTEIN KINASE DOMAIN-CONTAINING PROTEIN"/>
    <property type="match status" value="1"/>
</dbReference>
<dbReference type="PROSITE" id="PS00107">
    <property type="entry name" value="PROTEIN_KINASE_ATP"/>
    <property type="match status" value="1"/>
</dbReference>
<name>A0AAV8T6A2_9ROSI</name>
<dbReference type="InterPro" id="IPR052751">
    <property type="entry name" value="Plant_MAPKKK"/>
</dbReference>
<dbReference type="InterPro" id="IPR038665">
    <property type="entry name" value="Voltage-dep_anion_channel_sf"/>
</dbReference>
<dbReference type="GO" id="GO:0005524">
    <property type="term" value="F:ATP binding"/>
    <property type="evidence" value="ECO:0007669"/>
    <property type="project" value="UniProtKB-UniRule"/>
</dbReference>
<dbReference type="Gene3D" id="3.30.200.20">
    <property type="entry name" value="Phosphorylase Kinase, domain 1"/>
    <property type="match status" value="1"/>
</dbReference>
<dbReference type="Proteomes" id="UP001159364">
    <property type="component" value="Linkage Group LG06"/>
</dbReference>
<dbReference type="GO" id="GO:0016020">
    <property type="term" value="C:membrane"/>
    <property type="evidence" value="ECO:0007669"/>
    <property type="project" value="UniProtKB-SubCell"/>
</dbReference>
<evidence type="ECO:0000256" key="2">
    <source>
        <dbReference type="ARBA" id="ARBA00022679"/>
    </source>
</evidence>
<evidence type="ECO:0000313" key="12">
    <source>
        <dbReference type="EMBL" id="KAJ8761829.1"/>
    </source>
</evidence>
<dbReference type="PROSITE" id="PS50011">
    <property type="entry name" value="PROTEIN_KINASE_DOM"/>
    <property type="match status" value="1"/>
</dbReference>
<dbReference type="PROSITE" id="PS00108">
    <property type="entry name" value="PROTEIN_KINASE_ST"/>
    <property type="match status" value="1"/>
</dbReference>
<evidence type="ECO:0000313" key="13">
    <source>
        <dbReference type="Proteomes" id="UP001159364"/>
    </source>
</evidence>
<sequence>MDWTRGKIIGRGSSATVSVATSNASGQTFAVKSAELSQSELLRREQIILSTLKSPHIIAYKGCDITSEQGKLLYNLLLEYAPRGTLADEIRHRGGCLDEARIQSYTREILLGLEYLHSMGIVHCDIKGQNILVTDDGPKIADLGCARRIDETTCVAPIAGTPVYMAPEAARGEHQGFPADVWALGCAILEMASGQAPWASVSDPVSALYQIGFSSNVPEIPSSLSAQAKDFLGKCFKKDPMERWSAAELLQHSFVVDDEDFMFEEVRIQNVETPTSILDQEFWNTIDESATTWNTKPESFRSPPLERIGQLSDNKPNWLWDDTWEWVTVRSNGGSSEEEATSSSSKERDHLSLRAYVTESPNNEETDGIMHRSGGDYSLVIPCQPTRNCWINTCNCSSRVRRKDRCRGETILLSLSRKCSKHCFCVCCDFERVNTGTRRCKESEIIWSIGIQHACRPALFKKSMRKFNVAWWAYSFTLTLLALASAEYAREVKGHVASRLMLMLSAISVVVFLGLMLLTTCSADRLHCHNDPVFISAYILRTST</sequence>
<dbReference type="GO" id="GO:0004672">
    <property type="term" value="F:protein kinase activity"/>
    <property type="evidence" value="ECO:0007669"/>
    <property type="project" value="InterPro"/>
</dbReference>
<keyword evidence="13" id="KW-1185">Reference proteome</keyword>
<dbReference type="FunFam" id="1.10.510.10:FF:001313">
    <property type="entry name" value="Mitogen-activated protein kinase kinase kinase 15"/>
    <property type="match status" value="1"/>
</dbReference>
<feature type="domain" description="Protein kinase" evidence="11">
    <location>
        <begin position="3"/>
        <end position="255"/>
    </location>
</feature>
<evidence type="ECO:0000256" key="6">
    <source>
        <dbReference type="ARBA" id="ARBA00022840"/>
    </source>
</evidence>
<evidence type="ECO:0000256" key="8">
    <source>
        <dbReference type="ARBA" id="ARBA00023136"/>
    </source>
</evidence>
<keyword evidence="5" id="KW-0418">Kinase</keyword>
<dbReference type="PANTHER" id="PTHR48011">
    <property type="entry name" value="CCR4-NOT TRANSCRIPTIONAL COMPLEX SUBUNIT CAF120-RELATED"/>
    <property type="match status" value="1"/>
</dbReference>
<feature type="transmembrane region" description="Helical" evidence="10">
    <location>
        <begin position="500"/>
        <end position="518"/>
    </location>
</feature>
<feature type="transmembrane region" description="Helical" evidence="10">
    <location>
        <begin position="469"/>
        <end position="488"/>
    </location>
</feature>
<dbReference type="EMBL" id="JAIWQS010000006">
    <property type="protein sequence ID" value="KAJ8761829.1"/>
    <property type="molecule type" value="Genomic_DNA"/>
</dbReference>
<accession>A0AAV8T6A2</accession>
<dbReference type="InterPro" id="IPR011009">
    <property type="entry name" value="Kinase-like_dom_sf"/>
</dbReference>
<dbReference type="CDD" id="cd06606">
    <property type="entry name" value="STKc_MAPKKK"/>
    <property type="match status" value="1"/>
</dbReference>
<dbReference type="Pfam" id="PF03595">
    <property type="entry name" value="SLAC1"/>
    <property type="match status" value="1"/>
</dbReference>
<dbReference type="AlphaFoldDB" id="A0AAV8T6A2"/>
<dbReference type="GO" id="GO:0055085">
    <property type="term" value="P:transmembrane transport"/>
    <property type="evidence" value="ECO:0007669"/>
    <property type="project" value="InterPro"/>
</dbReference>
<gene>
    <name evidence="12" type="ORF">K2173_004678</name>
</gene>
<dbReference type="Gene3D" id="1.50.10.150">
    <property type="entry name" value="Voltage-dependent anion channel"/>
    <property type="match status" value="1"/>
</dbReference>
<evidence type="ECO:0000256" key="1">
    <source>
        <dbReference type="ARBA" id="ARBA00004141"/>
    </source>
</evidence>
<organism evidence="12 13">
    <name type="scientific">Erythroxylum novogranatense</name>
    <dbReference type="NCBI Taxonomy" id="1862640"/>
    <lineage>
        <taxon>Eukaryota</taxon>
        <taxon>Viridiplantae</taxon>
        <taxon>Streptophyta</taxon>
        <taxon>Embryophyta</taxon>
        <taxon>Tracheophyta</taxon>
        <taxon>Spermatophyta</taxon>
        <taxon>Magnoliopsida</taxon>
        <taxon>eudicotyledons</taxon>
        <taxon>Gunneridae</taxon>
        <taxon>Pentapetalae</taxon>
        <taxon>rosids</taxon>
        <taxon>fabids</taxon>
        <taxon>Malpighiales</taxon>
        <taxon>Erythroxylaceae</taxon>
        <taxon>Erythroxylum</taxon>
    </lineage>
</organism>
<keyword evidence="6 9" id="KW-0067">ATP-binding</keyword>
<evidence type="ECO:0000256" key="7">
    <source>
        <dbReference type="ARBA" id="ARBA00022989"/>
    </source>
</evidence>
<protein>
    <recommendedName>
        <fullName evidence="11">Protein kinase domain-containing protein</fullName>
    </recommendedName>
</protein>
<evidence type="ECO:0000256" key="4">
    <source>
        <dbReference type="ARBA" id="ARBA00022741"/>
    </source>
</evidence>
<reference evidence="12 13" key="1">
    <citation type="submission" date="2021-09" db="EMBL/GenBank/DDBJ databases">
        <title>Genomic insights and catalytic innovation underlie evolution of tropane alkaloids biosynthesis.</title>
        <authorList>
            <person name="Wang Y.-J."/>
            <person name="Tian T."/>
            <person name="Huang J.-P."/>
            <person name="Huang S.-X."/>
        </authorList>
    </citation>
    <scope>NUCLEOTIDE SEQUENCE [LARGE SCALE GENOMIC DNA]</scope>
    <source>
        <strain evidence="12">KIB-2018</strain>
        <tissue evidence="12">Leaf</tissue>
    </source>
</reference>
<evidence type="ECO:0000256" key="3">
    <source>
        <dbReference type="ARBA" id="ARBA00022692"/>
    </source>
</evidence>
<keyword evidence="7 10" id="KW-1133">Transmembrane helix</keyword>
<evidence type="ECO:0000256" key="9">
    <source>
        <dbReference type="PROSITE-ProRule" id="PRU10141"/>
    </source>
</evidence>
<feature type="binding site" evidence="9">
    <location>
        <position position="32"/>
    </location>
    <ligand>
        <name>ATP</name>
        <dbReference type="ChEBI" id="CHEBI:30616"/>
    </ligand>
</feature>
<evidence type="ECO:0000256" key="10">
    <source>
        <dbReference type="SAM" id="Phobius"/>
    </source>
</evidence>
<dbReference type="InterPro" id="IPR017441">
    <property type="entry name" value="Protein_kinase_ATP_BS"/>
</dbReference>
<keyword evidence="3 10" id="KW-0812">Transmembrane</keyword>
<dbReference type="InterPro" id="IPR000719">
    <property type="entry name" value="Prot_kinase_dom"/>
</dbReference>
<keyword evidence="8 10" id="KW-0472">Membrane</keyword>
<dbReference type="SMART" id="SM00220">
    <property type="entry name" value="S_TKc"/>
    <property type="match status" value="1"/>
</dbReference>
<comment type="caution">
    <text evidence="12">The sequence shown here is derived from an EMBL/GenBank/DDBJ whole genome shotgun (WGS) entry which is preliminary data.</text>
</comment>
<dbReference type="InterPro" id="IPR004695">
    <property type="entry name" value="SLAC1/Mae1/Ssu1/TehA"/>
</dbReference>
<dbReference type="GO" id="GO:0007165">
    <property type="term" value="P:signal transduction"/>
    <property type="evidence" value="ECO:0007669"/>
    <property type="project" value="TreeGrafter"/>
</dbReference>
<dbReference type="InterPro" id="IPR008271">
    <property type="entry name" value="Ser/Thr_kinase_AS"/>
</dbReference>
<keyword evidence="4 9" id="KW-0547">Nucleotide-binding</keyword>
<keyword evidence="2" id="KW-0808">Transferase</keyword>